<keyword evidence="2" id="KW-0479">Metal-binding</keyword>
<proteinExistence type="predicted"/>
<dbReference type="PROSITE" id="PS51039">
    <property type="entry name" value="ZF_AN1"/>
    <property type="match status" value="2"/>
</dbReference>
<reference evidence="9 10" key="1">
    <citation type="journal article" date="2017" name="Nature">
        <title>The Apostasia genome and the evolution of orchids.</title>
        <authorList>
            <person name="Zhang G.Q."/>
            <person name="Liu K.W."/>
            <person name="Li Z."/>
            <person name="Lohaus R."/>
            <person name="Hsiao Y.Y."/>
            <person name="Niu S.C."/>
            <person name="Wang J.Y."/>
            <person name="Lin Y.C."/>
            <person name="Xu Q."/>
            <person name="Chen L.J."/>
            <person name="Yoshida K."/>
            <person name="Fujiwara S."/>
            <person name="Wang Z.W."/>
            <person name="Zhang Y.Q."/>
            <person name="Mitsuda N."/>
            <person name="Wang M."/>
            <person name="Liu G.H."/>
            <person name="Pecoraro L."/>
            <person name="Huang H.X."/>
            <person name="Xiao X.J."/>
            <person name="Lin M."/>
            <person name="Wu X.Y."/>
            <person name="Wu W.L."/>
            <person name="Chen Y.Y."/>
            <person name="Chang S.B."/>
            <person name="Sakamoto S."/>
            <person name="Ohme-Takagi M."/>
            <person name="Yagi M."/>
            <person name="Zeng S.J."/>
            <person name="Shen C.Y."/>
            <person name="Yeh C.M."/>
            <person name="Luo Y.B."/>
            <person name="Tsai W.C."/>
            <person name="Van de Peer Y."/>
            <person name="Liu Z.J."/>
        </authorList>
    </citation>
    <scope>NUCLEOTIDE SEQUENCE [LARGE SCALE GENOMIC DNA]</scope>
    <source>
        <strain evidence="10">cv. Shenzhen</strain>
        <tissue evidence="9">Stem</tissue>
    </source>
</reference>
<feature type="domain" description="AN1-type" evidence="8">
    <location>
        <begin position="95"/>
        <end position="145"/>
    </location>
</feature>
<dbReference type="SUPFAM" id="SSF118310">
    <property type="entry name" value="AN1-like Zinc finger"/>
    <property type="match status" value="2"/>
</dbReference>
<evidence type="ECO:0000256" key="1">
    <source>
        <dbReference type="ARBA" id="ARBA00003732"/>
    </source>
</evidence>
<dbReference type="SMART" id="SM00355">
    <property type="entry name" value="ZnF_C2H2"/>
    <property type="match status" value="2"/>
</dbReference>
<dbReference type="SMART" id="SM00154">
    <property type="entry name" value="ZnF_AN1"/>
    <property type="match status" value="2"/>
</dbReference>
<evidence type="ECO:0000256" key="7">
    <source>
        <dbReference type="PROSITE-ProRule" id="PRU00449"/>
    </source>
</evidence>
<evidence type="ECO:0000313" key="10">
    <source>
        <dbReference type="Proteomes" id="UP000236161"/>
    </source>
</evidence>
<dbReference type="Pfam" id="PF25403">
    <property type="entry name" value="zf-C2H2_ZFAND2"/>
    <property type="match status" value="1"/>
</dbReference>
<protein>
    <submittedName>
        <fullName evidence="9">Zinc finger AN1 and C2H2 domain-containing stress-associated protein 16</fullName>
    </submittedName>
</protein>
<dbReference type="InterPro" id="IPR035896">
    <property type="entry name" value="AN1-like_Znf"/>
</dbReference>
<dbReference type="GO" id="GO:0005737">
    <property type="term" value="C:cytoplasm"/>
    <property type="evidence" value="ECO:0007669"/>
    <property type="project" value="TreeGrafter"/>
</dbReference>
<dbReference type="Pfam" id="PF01428">
    <property type="entry name" value="zf-AN1"/>
    <property type="match status" value="2"/>
</dbReference>
<comment type="function">
    <text evidence="1">May be involved in environmental stress response.</text>
</comment>
<evidence type="ECO:0000313" key="9">
    <source>
        <dbReference type="EMBL" id="PKA61000.1"/>
    </source>
</evidence>
<dbReference type="Proteomes" id="UP000236161">
    <property type="component" value="Unassembled WGS sequence"/>
</dbReference>
<dbReference type="PROSITE" id="PS00028">
    <property type="entry name" value="ZINC_FINGER_C2H2_1"/>
    <property type="match status" value="2"/>
</dbReference>
<organism evidence="9 10">
    <name type="scientific">Apostasia shenzhenica</name>
    <dbReference type="NCBI Taxonomy" id="1088818"/>
    <lineage>
        <taxon>Eukaryota</taxon>
        <taxon>Viridiplantae</taxon>
        <taxon>Streptophyta</taxon>
        <taxon>Embryophyta</taxon>
        <taxon>Tracheophyta</taxon>
        <taxon>Spermatophyta</taxon>
        <taxon>Magnoliopsida</taxon>
        <taxon>Liliopsida</taxon>
        <taxon>Asparagales</taxon>
        <taxon>Orchidaceae</taxon>
        <taxon>Apostasioideae</taxon>
        <taxon>Apostasia</taxon>
    </lineage>
</organism>
<feature type="domain" description="AN1-type" evidence="8">
    <location>
        <begin position="7"/>
        <end position="55"/>
    </location>
</feature>
<keyword evidence="5" id="KW-0862">Zinc</keyword>
<evidence type="ECO:0000259" key="8">
    <source>
        <dbReference type="PROSITE" id="PS51039"/>
    </source>
</evidence>
<sequence length="291" mass="32294">MGSSVMADLGRHCSVEECKLVDFLPFTCDRCKQVFCLQHRSCTKHQCRNAHQMDVTILICPLCAQGVRLIPNEDPNITWDNHVNCDCDPSNYQKATKKKYCPVLGCKETLVFSNKIRCRDCNQEHCLRHRFGPDHNCLGSKKTEIGFPFINVLRRSQKGEPTIQTSLGSPKWGSSLLNAASSIKASAEAGMQKLSNATNQALRKAKDGMGQGSGAGAYLVEQCLLCRARFSEVTALVEHVEEVHERKNVHRAYCGATIDFCPRCSKAFRDPVLLVEHVEKDHGGAIVGRAC</sequence>
<gene>
    <name evidence="9" type="primary">SAP16</name>
    <name evidence="9" type="ORF">AXF42_Ash020808</name>
</gene>
<keyword evidence="3" id="KW-0677">Repeat</keyword>
<keyword evidence="10" id="KW-1185">Reference proteome</keyword>
<dbReference type="STRING" id="1088818.A0A2I0AZM0"/>
<dbReference type="GO" id="GO:0008270">
    <property type="term" value="F:zinc ion binding"/>
    <property type="evidence" value="ECO:0007669"/>
    <property type="project" value="UniProtKB-KW"/>
</dbReference>
<evidence type="ECO:0000256" key="4">
    <source>
        <dbReference type="ARBA" id="ARBA00022771"/>
    </source>
</evidence>
<evidence type="ECO:0000256" key="2">
    <source>
        <dbReference type="ARBA" id="ARBA00022723"/>
    </source>
</evidence>
<dbReference type="PANTHER" id="PTHR14677">
    <property type="entry name" value="ARSENITE INDUCUBLE RNA ASSOCIATED PROTEIN AIP-1-RELATED"/>
    <property type="match status" value="1"/>
</dbReference>
<dbReference type="InterPro" id="IPR000058">
    <property type="entry name" value="Znf_AN1"/>
</dbReference>
<dbReference type="InterPro" id="IPR013087">
    <property type="entry name" value="Znf_C2H2_type"/>
</dbReference>
<evidence type="ECO:0000256" key="5">
    <source>
        <dbReference type="ARBA" id="ARBA00022833"/>
    </source>
</evidence>
<dbReference type="EMBL" id="KZ451933">
    <property type="protein sequence ID" value="PKA61000.1"/>
    <property type="molecule type" value="Genomic_DNA"/>
</dbReference>
<keyword evidence="6" id="KW-0346">Stress response</keyword>
<evidence type="ECO:0000256" key="3">
    <source>
        <dbReference type="ARBA" id="ARBA00022737"/>
    </source>
</evidence>
<name>A0A2I0AZM0_9ASPA</name>
<dbReference type="AlphaFoldDB" id="A0A2I0AZM0"/>
<dbReference type="Gene3D" id="3.30.160.60">
    <property type="entry name" value="Classic Zinc Finger"/>
    <property type="match status" value="1"/>
</dbReference>
<dbReference type="InterPro" id="IPR057357">
    <property type="entry name" value="Znf-C2H2_ZFAND2A/B"/>
</dbReference>
<keyword evidence="4 7" id="KW-0863">Zinc-finger</keyword>
<dbReference type="OrthoDB" id="431929at2759"/>
<evidence type="ECO:0000256" key="6">
    <source>
        <dbReference type="ARBA" id="ARBA00023016"/>
    </source>
</evidence>
<dbReference type="PANTHER" id="PTHR14677:SF27">
    <property type="entry name" value="ZINC FINGER AN1 AND C2H2 DOMAIN-CONTAINING STRESS-ASSOCIATED PROTEIN 11"/>
    <property type="match status" value="1"/>
</dbReference>
<dbReference type="Gene3D" id="4.10.1110.10">
    <property type="entry name" value="AN1-like Zinc finger"/>
    <property type="match status" value="2"/>
</dbReference>
<accession>A0A2I0AZM0</accession>